<keyword evidence="2" id="KW-0808">Transferase</keyword>
<dbReference type="Gene3D" id="3.30.1330.30">
    <property type="match status" value="1"/>
</dbReference>
<organism evidence="5 6">
    <name type="scientific">Vanilla planifolia</name>
    <name type="common">Vanilla</name>
    <dbReference type="NCBI Taxonomy" id="51239"/>
    <lineage>
        <taxon>Eukaryota</taxon>
        <taxon>Viridiplantae</taxon>
        <taxon>Streptophyta</taxon>
        <taxon>Embryophyta</taxon>
        <taxon>Tracheophyta</taxon>
        <taxon>Spermatophyta</taxon>
        <taxon>Magnoliopsida</taxon>
        <taxon>Liliopsida</taxon>
        <taxon>Asparagales</taxon>
        <taxon>Orchidaceae</taxon>
        <taxon>Vanilloideae</taxon>
        <taxon>Vanilleae</taxon>
        <taxon>Vanilla</taxon>
    </lineage>
</organism>
<protein>
    <recommendedName>
        <fullName evidence="4">tRNA/rRNA methyltransferase SpoU type domain-containing protein</fullName>
    </recommendedName>
</protein>
<accession>A0A835UZA3</accession>
<comment type="caution">
    <text evidence="5">The sequence shown here is derived from an EMBL/GenBank/DDBJ whole genome shotgun (WGS) entry which is preliminary data.</text>
</comment>
<dbReference type="GO" id="GO:0008173">
    <property type="term" value="F:RNA methyltransferase activity"/>
    <property type="evidence" value="ECO:0007669"/>
    <property type="project" value="InterPro"/>
</dbReference>
<feature type="signal peptide" evidence="3">
    <location>
        <begin position="1"/>
        <end position="20"/>
    </location>
</feature>
<keyword evidence="1" id="KW-0489">Methyltransferase</keyword>
<dbReference type="InterPro" id="IPR051259">
    <property type="entry name" value="rRNA_Methyltransferase"/>
</dbReference>
<feature type="chain" id="PRO_5032615888" description="tRNA/rRNA methyltransferase SpoU type domain-containing protein" evidence="3">
    <location>
        <begin position="21"/>
        <end position="474"/>
    </location>
</feature>
<dbReference type="SUPFAM" id="SSF75217">
    <property type="entry name" value="alpha/beta knot"/>
    <property type="match status" value="1"/>
</dbReference>
<dbReference type="InterPro" id="IPR029064">
    <property type="entry name" value="Ribosomal_eL30-like_sf"/>
</dbReference>
<dbReference type="EMBL" id="JADCNL010000006">
    <property type="protein sequence ID" value="KAG0477311.1"/>
    <property type="molecule type" value="Genomic_DNA"/>
</dbReference>
<dbReference type="GO" id="GO:0006396">
    <property type="term" value="P:RNA processing"/>
    <property type="evidence" value="ECO:0007669"/>
    <property type="project" value="InterPro"/>
</dbReference>
<dbReference type="CDD" id="cd18095">
    <property type="entry name" value="SpoU-like_rRNA-MTase"/>
    <property type="match status" value="1"/>
</dbReference>
<dbReference type="Pfam" id="PF00588">
    <property type="entry name" value="SpoU_methylase"/>
    <property type="match status" value="1"/>
</dbReference>
<reference evidence="5 6" key="1">
    <citation type="journal article" date="2020" name="Nat. Food">
        <title>A phased Vanilla planifolia genome enables genetic improvement of flavour and production.</title>
        <authorList>
            <person name="Hasing T."/>
            <person name="Tang H."/>
            <person name="Brym M."/>
            <person name="Khazi F."/>
            <person name="Huang T."/>
            <person name="Chambers A.H."/>
        </authorList>
    </citation>
    <scope>NUCLEOTIDE SEQUENCE [LARGE SCALE GENOMIC DNA]</scope>
    <source>
        <tissue evidence="5">Leaf</tissue>
    </source>
</reference>
<dbReference type="SUPFAM" id="SSF55315">
    <property type="entry name" value="L30e-like"/>
    <property type="match status" value="1"/>
</dbReference>
<dbReference type="AlphaFoldDB" id="A0A835UZA3"/>
<dbReference type="PANTHER" id="PTHR43191">
    <property type="entry name" value="RRNA METHYLTRANSFERASE 3"/>
    <property type="match status" value="1"/>
</dbReference>
<evidence type="ECO:0000259" key="4">
    <source>
        <dbReference type="Pfam" id="PF00588"/>
    </source>
</evidence>
<keyword evidence="3" id="KW-0732">Signal</keyword>
<dbReference type="Proteomes" id="UP000636800">
    <property type="component" value="Chromosome 6"/>
</dbReference>
<evidence type="ECO:0000313" key="6">
    <source>
        <dbReference type="Proteomes" id="UP000636800"/>
    </source>
</evidence>
<dbReference type="InterPro" id="IPR001537">
    <property type="entry name" value="SpoU_MeTrfase"/>
</dbReference>
<evidence type="ECO:0000313" key="5">
    <source>
        <dbReference type="EMBL" id="KAG0477311.1"/>
    </source>
</evidence>
<proteinExistence type="predicted"/>
<dbReference type="PANTHER" id="PTHR43191:SF2">
    <property type="entry name" value="RRNA METHYLTRANSFERASE 3, MITOCHONDRIAL"/>
    <property type="match status" value="1"/>
</dbReference>
<name>A0A835UZA3_VANPL</name>
<dbReference type="GO" id="GO:0032259">
    <property type="term" value="P:methylation"/>
    <property type="evidence" value="ECO:0007669"/>
    <property type="project" value="UniProtKB-KW"/>
</dbReference>
<sequence>MILHHLHLLIFLLKGSKVLFLKYHPIIIHTKASEGQAKAYNNDLVHIIPREPKIKAYNNQIKILDFLFICQVLLFIHHSGRLPRYQSRVMASFLKDPLFCVAVQVEAGRGSNCGDSGDSKKLSTKSPPGWKKLTATRLSSPSNPFVKHCVKLRLSSSYRRSCGAALVVGLTPIMEVCRFQVMNNEEPLNIVCLLLIDGVESPVTLNLPSTSIIHVSSHVFKKISGVQSIESIGAIAIMKFPSSFYNVVGECEDAMYPSCFPLPKRVLALDGIQDPGNLGTLLRSAMAFKWDVVFLLPNCCDLFNEKALRAGRGASFQLPIICGSWLHLEALCRRFRLKMLAGHPENHAEPSIRASSLSRELADLLAGRAICLVLGSEGRGLSRQALQSCELISIHMADMADSLNVSVAVTKRRHRSRLIKIAMDQEWELPPLAEALVRSEKTRIEMFRSSDHIHSSAPYSGELPIEFITNELSY</sequence>
<evidence type="ECO:0000256" key="1">
    <source>
        <dbReference type="ARBA" id="ARBA00022603"/>
    </source>
</evidence>
<dbReference type="InterPro" id="IPR029028">
    <property type="entry name" value="Alpha/beta_knot_MTases"/>
</dbReference>
<dbReference type="GO" id="GO:0003723">
    <property type="term" value="F:RNA binding"/>
    <property type="evidence" value="ECO:0007669"/>
    <property type="project" value="InterPro"/>
</dbReference>
<dbReference type="OrthoDB" id="5970at2759"/>
<feature type="domain" description="tRNA/rRNA methyltransferase SpoU type" evidence="4">
    <location>
        <begin position="266"/>
        <end position="409"/>
    </location>
</feature>
<gene>
    <name evidence="5" type="ORF">HPP92_014152</name>
</gene>
<dbReference type="InterPro" id="IPR029026">
    <property type="entry name" value="tRNA_m1G_MTases_N"/>
</dbReference>
<keyword evidence="6" id="KW-1185">Reference proteome</keyword>
<evidence type="ECO:0000256" key="3">
    <source>
        <dbReference type="SAM" id="SignalP"/>
    </source>
</evidence>
<dbReference type="Gene3D" id="3.40.1280.10">
    <property type="match status" value="1"/>
</dbReference>
<dbReference type="FunFam" id="3.40.1280.10:FF:000027">
    <property type="entry name" value="Putative tRNA/rRNA methyltransferase YsgA"/>
    <property type="match status" value="1"/>
</dbReference>
<evidence type="ECO:0000256" key="2">
    <source>
        <dbReference type="ARBA" id="ARBA00022679"/>
    </source>
</evidence>